<comment type="caution">
    <text evidence="1">The sequence shown here is derived from an EMBL/GenBank/DDBJ whole genome shotgun (WGS) entry which is preliminary data.</text>
</comment>
<organism evidence="1 2">
    <name type="scientific">Bacteroides fragilis str. 2-F-2 #4</name>
    <dbReference type="NCBI Taxonomy" id="1339280"/>
    <lineage>
        <taxon>Bacteria</taxon>
        <taxon>Pseudomonadati</taxon>
        <taxon>Bacteroidota</taxon>
        <taxon>Bacteroidia</taxon>
        <taxon>Bacteroidales</taxon>
        <taxon>Bacteroidaceae</taxon>
        <taxon>Bacteroides</taxon>
    </lineage>
</organism>
<dbReference type="Proteomes" id="UP000022272">
    <property type="component" value="Unassembled WGS sequence"/>
</dbReference>
<proteinExistence type="predicted"/>
<dbReference type="RefSeq" id="WP_032571826.1">
    <property type="nucleotide sequence ID" value="NZ_JGDM01000157.1"/>
</dbReference>
<dbReference type="PATRIC" id="fig|1339280.3.peg.4670"/>
<protein>
    <submittedName>
        <fullName evidence="1">Uncharacterized protein</fullName>
    </submittedName>
</protein>
<gene>
    <name evidence="1" type="ORF">M076_4908</name>
</gene>
<evidence type="ECO:0000313" key="1">
    <source>
        <dbReference type="EMBL" id="EXZ41981.1"/>
    </source>
</evidence>
<accession>A0A016BN73</accession>
<dbReference type="EMBL" id="JGDM01000157">
    <property type="protein sequence ID" value="EXZ41981.1"/>
    <property type="molecule type" value="Genomic_DNA"/>
</dbReference>
<evidence type="ECO:0000313" key="2">
    <source>
        <dbReference type="Proteomes" id="UP000022272"/>
    </source>
</evidence>
<sequence length="78" mass="9154">MKSLVEELLEYFNNTPKEVLKKEWDEIHSEYAYGVEVQKFIENSKRFLSNNETIVSKVKVEPYISKDFGKYTDLAMAA</sequence>
<name>A0A016BN73_BACFG</name>
<reference evidence="1 2" key="1">
    <citation type="submission" date="2014-02" db="EMBL/GenBank/DDBJ databases">
        <authorList>
            <person name="Sears C."/>
            <person name="Carroll K."/>
            <person name="Sack B.R."/>
            <person name="Qadri F."/>
            <person name="Myers L.L."/>
            <person name="Chung G.-T."/>
            <person name="Escheverria P."/>
            <person name="Fraser C.M."/>
            <person name="Sadzewicz L."/>
            <person name="Shefchek K.A."/>
            <person name="Tallon L."/>
            <person name="Das S.P."/>
            <person name="Daugherty S."/>
            <person name="Mongodin E.F."/>
        </authorList>
    </citation>
    <scope>NUCLEOTIDE SEQUENCE [LARGE SCALE GENOMIC DNA]</scope>
    <source>
        <strain evidence="1 2">2-F-2 #4</strain>
    </source>
</reference>
<dbReference type="AlphaFoldDB" id="A0A016BN73"/>